<dbReference type="GO" id="GO:0044781">
    <property type="term" value="P:bacterial-type flagellum organization"/>
    <property type="evidence" value="ECO:0007669"/>
    <property type="project" value="UniProtKB-KW"/>
</dbReference>
<proteinExistence type="predicted"/>
<sequence length="157" mass="17183">MIPGLSPNSDIRYTPLESGNQIEYRSAKKVLDQEDFLKLLITQFSTQDPLDPVTDTAFISQMAEFTTLENAKETQSEIVRLRQQSANQEAILMIGKQVELLSGDDGDIVLGTVSKVLIDSDGPKLVVDGYPYSVDKVVAIKDAVSFSQESPEQEGSG</sequence>
<dbReference type="EMBL" id="UINC01046985">
    <property type="protein sequence ID" value="SVB55679.1"/>
    <property type="molecule type" value="Genomic_DNA"/>
</dbReference>
<evidence type="ECO:0008006" key="3">
    <source>
        <dbReference type="Google" id="ProtNLM"/>
    </source>
</evidence>
<evidence type="ECO:0000313" key="2">
    <source>
        <dbReference type="EMBL" id="SVB55679.1"/>
    </source>
</evidence>
<dbReference type="InterPro" id="IPR005648">
    <property type="entry name" value="FlgD"/>
</dbReference>
<evidence type="ECO:0000256" key="1">
    <source>
        <dbReference type="ARBA" id="ARBA00022795"/>
    </source>
</evidence>
<organism evidence="2">
    <name type="scientific">marine metagenome</name>
    <dbReference type="NCBI Taxonomy" id="408172"/>
    <lineage>
        <taxon>unclassified sequences</taxon>
        <taxon>metagenomes</taxon>
        <taxon>ecological metagenomes</taxon>
    </lineage>
</organism>
<name>A0A382EZ22_9ZZZZ</name>
<accession>A0A382EZ22</accession>
<protein>
    <recommendedName>
        <fullName evidence="3">FlgD Tudor-like domain-containing protein</fullName>
    </recommendedName>
</protein>
<dbReference type="Pfam" id="PF03963">
    <property type="entry name" value="FlgD"/>
    <property type="match status" value="1"/>
</dbReference>
<gene>
    <name evidence="2" type="ORF">METZ01_LOCUS208533</name>
</gene>
<keyword evidence="1" id="KW-1005">Bacterial flagellum biogenesis</keyword>
<dbReference type="AlphaFoldDB" id="A0A382EZ22"/>
<reference evidence="2" key="1">
    <citation type="submission" date="2018-05" db="EMBL/GenBank/DDBJ databases">
        <authorList>
            <person name="Lanie J.A."/>
            <person name="Ng W.-L."/>
            <person name="Kazmierczak K.M."/>
            <person name="Andrzejewski T.M."/>
            <person name="Davidsen T.M."/>
            <person name="Wayne K.J."/>
            <person name="Tettelin H."/>
            <person name="Glass J.I."/>
            <person name="Rusch D."/>
            <person name="Podicherti R."/>
            <person name="Tsui H.-C.T."/>
            <person name="Winkler M.E."/>
        </authorList>
    </citation>
    <scope>NUCLEOTIDE SEQUENCE</scope>
</reference>